<dbReference type="PROSITE" id="PS00455">
    <property type="entry name" value="AMP_BINDING"/>
    <property type="match status" value="1"/>
</dbReference>
<dbReference type="EC" id="6.2.1.3" evidence="5"/>
<dbReference type="InterPro" id="IPR000873">
    <property type="entry name" value="AMP-dep_synth/lig_dom"/>
</dbReference>
<evidence type="ECO:0000259" key="4">
    <source>
        <dbReference type="Pfam" id="PF13193"/>
    </source>
</evidence>
<reference evidence="5 6" key="1">
    <citation type="submission" date="2019-10" db="EMBL/GenBank/DDBJ databases">
        <title>Nocardia macrotermitis sp. nov. and Nocardia aurantia sp. nov., isolated from the gut of fungus growing-termite Macrotermes natalensis.</title>
        <authorList>
            <person name="Benndorf R."/>
            <person name="Schwitalla J."/>
            <person name="Martin K."/>
            <person name="De Beer W."/>
            <person name="Kaster A.-K."/>
            <person name="Vollmers J."/>
            <person name="Poulsen M."/>
            <person name="Beemelmanns C."/>
        </authorList>
    </citation>
    <scope>NUCLEOTIDE SEQUENCE [LARGE SCALE GENOMIC DNA]</scope>
    <source>
        <strain evidence="5 6">RB20</strain>
    </source>
</reference>
<dbReference type="InterPro" id="IPR025110">
    <property type="entry name" value="AMP-bd_C"/>
</dbReference>
<dbReference type="PANTHER" id="PTHR43201:SF5">
    <property type="entry name" value="MEDIUM-CHAIN ACYL-COA LIGASE ACSF2, MITOCHONDRIAL"/>
    <property type="match status" value="1"/>
</dbReference>
<dbReference type="Gene3D" id="3.30.300.30">
    <property type="match status" value="1"/>
</dbReference>
<feature type="domain" description="AMP-dependent synthetase/ligase" evidence="3">
    <location>
        <begin position="5"/>
        <end position="354"/>
    </location>
</feature>
<dbReference type="Pfam" id="PF00501">
    <property type="entry name" value="AMP-binding"/>
    <property type="match status" value="1"/>
</dbReference>
<evidence type="ECO:0000256" key="1">
    <source>
        <dbReference type="ARBA" id="ARBA00006432"/>
    </source>
</evidence>
<dbReference type="EMBL" id="WEGK01000010">
    <property type="protein sequence ID" value="MQY21508.1"/>
    <property type="molecule type" value="Genomic_DNA"/>
</dbReference>
<evidence type="ECO:0000259" key="3">
    <source>
        <dbReference type="Pfam" id="PF00501"/>
    </source>
</evidence>
<evidence type="ECO:0000256" key="2">
    <source>
        <dbReference type="ARBA" id="ARBA00022598"/>
    </source>
</evidence>
<comment type="caution">
    <text evidence="5">The sequence shown here is derived from an EMBL/GenBank/DDBJ whole genome shotgun (WGS) entry which is preliminary data.</text>
</comment>
<dbReference type="Gene3D" id="3.40.50.12780">
    <property type="entry name" value="N-terminal domain of ligase-like"/>
    <property type="match status" value="1"/>
</dbReference>
<dbReference type="InterPro" id="IPR042099">
    <property type="entry name" value="ANL_N_sf"/>
</dbReference>
<dbReference type="InterPro" id="IPR045851">
    <property type="entry name" value="AMP-bd_C_sf"/>
</dbReference>
<dbReference type="Pfam" id="PF13193">
    <property type="entry name" value="AMP-binding_C"/>
    <property type="match status" value="1"/>
</dbReference>
<keyword evidence="6" id="KW-1185">Reference proteome</keyword>
<sequence length="492" mass="52492">MLLDMAADGFGDRPVVGRGGDGLTPVRLRELAAGGARLIRDSDADSVVYLAVNGPAFHVALFAAARAGVPLVPVNYRLGAGQLAALLSNHPRALGICDPEQASALRAAGLSVRSPAEWLTDAADADGSGDPVESDAPAVLIYTSGTTSAPKGVVLRHHNLVSYVLGTVEFAGAQQDEAALMSVPPYHIAAVSNVLSNLYSGRRVLTLEQFTPEGWLDLVRSERVTNAMVVPTMLARIMDAPNLSRSAPALRTLAYGGARMPLRVIETALREWPHVEFVNAYGLTETSSTIAVLGPDEHRTALTSEDPAVRARLGSAGRPVPGIELEIRDELDAATEPGVSGRIWVRGEQVSGEYAGQGSATDDDGWFDTRDHGHLDADGYLFVEGRADDTIIRGAENIAPAEIEDVLLRHPDVLDAVVIGVPDEEWGQRIEAVVVPRDGSAPDPDGLRAEVRKALRGSRTPDRINFWPELPRTVTGKLVRRDIVATLTAERP</sequence>
<proteinExistence type="inferred from homology"/>
<organism evidence="5 6">
    <name type="scientific">Nocardia macrotermitis</name>
    <dbReference type="NCBI Taxonomy" id="2585198"/>
    <lineage>
        <taxon>Bacteria</taxon>
        <taxon>Bacillati</taxon>
        <taxon>Actinomycetota</taxon>
        <taxon>Actinomycetes</taxon>
        <taxon>Mycobacteriales</taxon>
        <taxon>Nocardiaceae</taxon>
        <taxon>Nocardia</taxon>
    </lineage>
</organism>
<name>A0A7K0D718_9NOCA</name>
<accession>A0A7K0D718</accession>
<dbReference type="GO" id="GO:0031956">
    <property type="term" value="F:medium-chain fatty acid-CoA ligase activity"/>
    <property type="evidence" value="ECO:0007669"/>
    <property type="project" value="TreeGrafter"/>
</dbReference>
<dbReference type="Proteomes" id="UP000438448">
    <property type="component" value="Unassembled WGS sequence"/>
</dbReference>
<dbReference type="PANTHER" id="PTHR43201">
    <property type="entry name" value="ACYL-COA SYNTHETASE"/>
    <property type="match status" value="1"/>
</dbReference>
<evidence type="ECO:0000313" key="5">
    <source>
        <dbReference type="EMBL" id="MQY21508.1"/>
    </source>
</evidence>
<dbReference type="OrthoDB" id="3564926at2"/>
<dbReference type="SUPFAM" id="SSF56801">
    <property type="entry name" value="Acetyl-CoA synthetase-like"/>
    <property type="match status" value="1"/>
</dbReference>
<keyword evidence="2 5" id="KW-0436">Ligase</keyword>
<dbReference type="AlphaFoldDB" id="A0A7K0D718"/>
<dbReference type="InterPro" id="IPR020845">
    <property type="entry name" value="AMP-binding_CS"/>
</dbReference>
<protein>
    <submittedName>
        <fullName evidence="5">Long-chain-fatty-acid--CoA ligase</fullName>
        <ecNumber evidence="5">6.2.1.3</ecNumber>
    </submittedName>
</protein>
<feature type="domain" description="AMP-binding enzyme C-terminal" evidence="4">
    <location>
        <begin position="402"/>
        <end position="477"/>
    </location>
</feature>
<evidence type="ECO:0000313" key="6">
    <source>
        <dbReference type="Proteomes" id="UP000438448"/>
    </source>
</evidence>
<gene>
    <name evidence="5" type="primary">lcfB_9</name>
    <name evidence="5" type="ORF">NRB20_46210</name>
</gene>
<dbReference type="GO" id="GO:0004467">
    <property type="term" value="F:long-chain fatty acid-CoA ligase activity"/>
    <property type="evidence" value="ECO:0007669"/>
    <property type="project" value="UniProtKB-EC"/>
</dbReference>
<comment type="similarity">
    <text evidence="1">Belongs to the ATP-dependent AMP-binding enzyme family.</text>
</comment>